<feature type="transmembrane region" description="Helical" evidence="1">
    <location>
        <begin position="5"/>
        <end position="24"/>
    </location>
</feature>
<keyword evidence="1" id="KW-1133">Transmembrane helix</keyword>
<feature type="transmembrane region" description="Helical" evidence="1">
    <location>
        <begin position="30"/>
        <end position="47"/>
    </location>
</feature>
<feature type="transmembrane region" description="Helical" evidence="1">
    <location>
        <begin position="68"/>
        <end position="88"/>
    </location>
</feature>
<feature type="transmembrane region" description="Helical" evidence="1">
    <location>
        <begin position="94"/>
        <end position="112"/>
    </location>
</feature>
<proteinExistence type="predicted"/>
<protein>
    <submittedName>
        <fullName evidence="2">Uncharacterized protein</fullName>
    </submittedName>
</protein>
<dbReference type="EMBL" id="CP065682">
    <property type="protein sequence ID" value="QPS32527.1"/>
    <property type="molecule type" value="Genomic_DNA"/>
</dbReference>
<reference evidence="2 4" key="1">
    <citation type="submission" date="2017-04" db="EMBL/GenBank/DDBJ databases">
        <title>Kefir bacterial isolates.</title>
        <authorList>
            <person name="Kim Y."/>
            <person name="Blasche S."/>
            <person name="Patil K.R."/>
        </authorList>
    </citation>
    <scope>NUCLEOTIDE SEQUENCE [LARGE SCALE GENOMIC DNA]</scope>
    <source>
        <strain evidence="2 4">OG2</strain>
    </source>
</reference>
<gene>
    <name evidence="2" type="ORF">B8X04_06405</name>
    <name evidence="3" type="ORF">I6G59_10920</name>
</gene>
<dbReference type="RefSeq" id="WP_095375791.1">
    <property type="nucleotide sequence ID" value="NZ_CP065682.1"/>
</dbReference>
<accession>A0A269ZFY4</accession>
<dbReference type="Proteomes" id="UP000594979">
    <property type="component" value="Chromosome"/>
</dbReference>
<dbReference type="Proteomes" id="UP000216867">
    <property type="component" value="Unassembled WGS sequence"/>
</dbReference>
<dbReference type="EMBL" id="NCWY01000005">
    <property type="protein sequence ID" value="PAK95886.1"/>
    <property type="molecule type" value="Genomic_DNA"/>
</dbReference>
<organism evidence="2 4">
    <name type="scientific">Brevibacterium casei</name>
    <dbReference type="NCBI Taxonomy" id="33889"/>
    <lineage>
        <taxon>Bacteria</taxon>
        <taxon>Bacillati</taxon>
        <taxon>Actinomycetota</taxon>
        <taxon>Actinomycetes</taxon>
        <taxon>Micrococcales</taxon>
        <taxon>Brevibacteriaceae</taxon>
        <taxon>Brevibacterium</taxon>
    </lineage>
</organism>
<sequence length="125" mass="12989">MIKPVYVVDGIVKLLAAVALLVFMPGLRDFFLAPTWIVITAAVLLFLSSATEISYGVSKGARTYFMHVMLADSAVIVAVVVGIILAAAENPAGGYILFGVLALVSLAIAIVFTTGANGPDFADEA</sequence>
<evidence type="ECO:0000313" key="4">
    <source>
        <dbReference type="Proteomes" id="UP000216867"/>
    </source>
</evidence>
<dbReference type="AlphaFoldDB" id="A0A269ZFY4"/>
<reference evidence="3 5" key="2">
    <citation type="submission" date="2020-12" db="EMBL/GenBank/DDBJ databases">
        <title>FDA dAtabase for Regulatory Grade micrObial Sequences (FDA-ARGOS): Supporting development and validation of Infectious Disease Dx tests.</title>
        <authorList>
            <person name="Sproer C."/>
            <person name="Gronow S."/>
            <person name="Severitt S."/>
            <person name="Schroder I."/>
            <person name="Tallon L."/>
            <person name="Sadzewicz L."/>
            <person name="Zhao X."/>
            <person name="Boylan J."/>
            <person name="Ott S."/>
            <person name="Bowen H."/>
            <person name="Vavikolanu K."/>
            <person name="Mehta A."/>
            <person name="Aluvathingal J."/>
            <person name="Nadendla S."/>
            <person name="Lowell S."/>
            <person name="Myers T."/>
            <person name="Yan Y."/>
            <person name="Sichtig H."/>
        </authorList>
    </citation>
    <scope>NUCLEOTIDE SEQUENCE [LARGE SCALE GENOMIC DNA]</scope>
    <source>
        <strain evidence="3 5">FDAARGOS_902</strain>
    </source>
</reference>
<evidence type="ECO:0000313" key="5">
    <source>
        <dbReference type="Proteomes" id="UP000594979"/>
    </source>
</evidence>
<keyword evidence="1" id="KW-0812">Transmembrane</keyword>
<dbReference type="KEGG" id="bcau:I6G59_10920"/>
<evidence type="ECO:0000313" key="2">
    <source>
        <dbReference type="EMBL" id="PAK95886.1"/>
    </source>
</evidence>
<evidence type="ECO:0000256" key="1">
    <source>
        <dbReference type="SAM" id="Phobius"/>
    </source>
</evidence>
<keyword evidence="1" id="KW-0472">Membrane</keyword>
<name>A0A269ZFY4_9MICO</name>
<evidence type="ECO:0000313" key="3">
    <source>
        <dbReference type="EMBL" id="QPS32527.1"/>
    </source>
</evidence>